<keyword evidence="8" id="KW-0406">Ion transport</keyword>
<evidence type="ECO:0000256" key="1">
    <source>
        <dbReference type="ARBA" id="ARBA00004141"/>
    </source>
</evidence>
<evidence type="ECO:0000256" key="5">
    <source>
        <dbReference type="ARBA" id="ARBA00022826"/>
    </source>
</evidence>
<dbReference type="AlphaFoldDB" id="C4XFS1"/>
<feature type="transmembrane region" description="Helical" evidence="11">
    <location>
        <begin position="203"/>
        <end position="225"/>
    </location>
</feature>
<feature type="domain" description="Ion transport" evidence="12">
    <location>
        <begin position="64"/>
        <end position="317"/>
    </location>
</feature>
<evidence type="ECO:0000256" key="6">
    <source>
        <dbReference type="ARBA" id="ARBA00022958"/>
    </source>
</evidence>
<evidence type="ECO:0000256" key="11">
    <source>
        <dbReference type="SAM" id="Phobius"/>
    </source>
</evidence>
<dbReference type="eggNOG" id="COG0569">
    <property type="taxonomic scope" value="Bacteria"/>
</dbReference>
<keyword evidence="9 11" id="KW-0472">Membrane</keyword>
<dbReference type="SUPFAM" id="SSF81324">
    <property type="entry name" value="Voltage-gated potassium channels"/>
    <property type="match status" value="1"/>
</dbReference>
<feature type="transmembrane region" description="Helical" evidence="11">
    <location>
        <begin position="58"/>
        <end position="82"/>
    </location>
</feature>
<dbReference type="PATRIC" id="fig|496833.3.peg.322"/>
<evidence type="ECO:0000259" key="12">
    <source>
        <dbReference type="Pfam" id="PF00520"/>
    </source>
</evidence>
<evidence type="ECO:0000256" key="3">
    <source>
        <dbReference type="ARBA" id="ARBA00022538"/>
    </source>
</evidence>
<reference evidence="13 14" key="1">
    <citation type="journal article" date="2009" name="Curr. Microbiol.">
        <title>Molecular cloning and expression of a novel cholinephosphotransferase involved in glycoglycerophospholipid biosynthesis of Mycoplasma fermentans.</title>
        <authorList>
            <person name="Ishida N."/>
            <person name="Irikura D."/>
            <person name="Matsuda K."/>
            <person name="Sato S."/>
            <person name="Asano K."/>
        </authorList>
    </citation>
    <scope>NUCLEOTIDE SEQUENCE [LARGE SCALE GENOMIC DNA]</scope>
    <source>
        <strain evidence="14">ATCC 19989 / NBRC 14854 / NCTC 10117 / PG18</strain>
    </source>
</reference>
<dbReference type="Pfam" id="PF00520">
    <property type="entry name" value="Ion_trans"/>
    <property type="match status" value="1"/>
</dbReference>
<feature type="transmembrane region" description="Helical" evidence="11">
    <location>
        <begin position="94"/>
        <end position="112"/>
    </location>
</feature>
<evidence type="ECO:0000256" key="9">
    <source>
        <dbReference type="ARBA" id="ARBA00023136"/>
    </source>
</evidence>
<feature type="transmembrane region" description="Helical" evidence="11">
    <location>
        <begin position="174"/>
        <end position="191"/>
    </location>
</feature>
<keyword evidence="7 11" id="KW-1133">Transmembrane helix</keyword>
<proteinExistence type="predicted"/>
<dbReference type="InterPro" id="IPR005821">
    <property type="entry name" value="Ion_trans_dom"/>
</dbReference>
<dbReference type="GO" id="GO:0008076">
    <property type="term" value="C:voltage-gated potassium channel complex"/>
    <property type="evidence" value="ECO:0007669"/>
    <property type="project" value="InterPro"/>
</dbReference>
<dbReference type="PANTHER" id="PTHR11537:SF254">
    <property type="entry name" value="POTASSIUM VOLTAGE-GATED CHANNEL PROTEIN SHAB"/>
    <property type="match status" value="1"/>
</dbReference>
<evidence type="ECO:0000313" key="13">
    <source>
        <dbReference type="EMBL" id="BAH69993.1"/>
    </source>
</evidence>
<dbReference type="PRINTS" id="PR00169">
    <property type="entry name" value="KCHANNEL"/>
</dbReference>
<dbReference type="Gene3D" id="1.10.287.70">
    <property type="match status" value="1"/>
</dbReference>
<dbReference type="HOGENOM" id="CLU_066415_0_0_14"/>
<evidence type="ECO:0000256" key="8">
    <source>
        <dbReference type="ARBA" id="ARBA00023065"/>
    </source>
</evidence>
<accession>C4XFS1</accession>
<dbReference type="EMBL" id="AP009608">
    <property type="protein sequence ID" value="BAH69993.1"/>
    <property type="molecule type" value="Genomic_DNA"/>
</dbReference>
<feature type="transmembrane region" description="Helical" evidence="11">
    <location>
        <begin position="132"/>
        <end position="154"/>
    </location>
</feature>
<name>C4XFS1_MYCFP</name>
<keyword evidence="3" id="KW-0633">Potassium transport</keyword>
<keyword evidence="4 11" id="KW-0812">Transmembrane</keyword>
<dbReference type="KEGG" id="mfp:MBIO_0728"/>
<dbReference type="GO" id="GO:0005249">
    <property type="term" value="F:voltage-gated potassium channel activity"/>
    <property type="evidence" value="ECO:0007669"/>
    <property type="project" value="InterPro"/>
</dbReference>
<evidence type="ECO:0000256" key="10">
    <source>
        <dbReference type="ARBA" id="ARBA00023303"/>
    </source>
</evidence>
<organism evidence="13 14">
    <name type="scientific">Mycoplasmopsis fermentans (strain ATCC 19989 / NBRC 14854 / NCTC 10117 / PG18)</name>
    <name type="common">Mycoplasma fermentans</name>
    <dbReference type="NCBI Taxonomy" id="496833"/>
    <lineage>
        <taxon>Bacteria</taxon>
        <taxon>Bacillati</taxon>
        <taxon>Mycoplasmatota</taxon>
        <taxon>Mycoplasmoidales</taxon>
        <taxon>Metamycoplasmataceae</taxon>
        <taxon>Mycoplasmopsis</taxon>
    </lineage>
</organism>
<dbReference type="InterPro" id="IPR028325">
    <property type="entry name" value="VG_K_chnl"/>
</dbReference>
<evidence type="ECO:0000256" key="2">
    <source>
        <dbReference type="ARBA" id="ARBA00022448"/>
    </source>
</evidence>
<dbReference type="GO" id="GO:0001508">
    <property type="term" value="P:action potential"/>
    <property type="evidence" value="ECO:0007669"/>
    <property type="project" value="TreeGrafter"/>
</dbReference>
<feature type="transmembrane region" description="Helical" evidence="11">
    <location>
        <begin position="294"/>
        <end position="319"/>
    </location>
</feature>
<keyword evidence="5" id="KW-0631">Potassium channel</keyword>
<keyword evidence="10" id="KW-0407">Ion channel</keyword>
<dbReference type="Proteomes" id="UP000006810">
    <property type="component" value="Chromosome"/>
</dbReference>
<evidence type="ECO:0000256" key="7">
    <source>
        <dbReference type="ARBA" id="ARBA00022989"/>
    </source>
</evidence>
<evidence type="ECO:0000256" key="4">
    <source>
        <dbReference type="ARBA" id="ARBA00022692"/>
    </source>
</evidence>
<keyword evidence="2" id="KW-0813">Transport</keyword>
<keyword evidence="6" id="KW-0630">Potassium</keyword>
<sequence length="391" mass="45555">MNYKQNIDFSFIIFSIMERETNLIKNKKINDIFEAIGIIVTVDNDLKTNNKKHRITLWIFRTLYLVFIALFVLFGFVSFILLKYSNHKNTFDKAIKFIEISSFFVFVVDWLIHWITYPARDKKSKNIGVSYLKYLITSGNIILILTFLPSLYVINNFLPEANQSNALKAFNGFKFLRILRLIMLLNVFVVFKNISESVSNEKVLFFNIFLFIGILIVLFALTVWYTETEYVNNLVRELPEVKANPTKFESEKIKFYTEHTNIVKNFGDALYFSAITLTTIGYGDYIPYSGFTKMIVPLISIVGIAIIAIPGGMVAASVLTSFQKKKDNKEKANELAEIIDAEIERRVKERIKEEEKEMKHDLLHRFDETIQKEKELKHTNEHASHDHKVHK</sequence>
<dbReference type="PANTHER" id="PTHR11537">
    <property type="entry name" value="VOLTAGE-GATED POTASSIUM CHANNEL"/>
    <property type="match status" value="1"/>
</dbReference>
<gene>
    <name evidence="13" type="ordered locus">MBIO_0728</name>
</gene>
<evidence type="ECO:0000313" key="14">
    <source>
        <dbReference type="Proteomes" id="UP000006810"/>
    </source>
</evidence>
<keyword evidence="14" id="KW-1185">Reference proteome</keyword>
<comment type="subcellular location">
    <subcellularLocation>
        <location evidence="1">Membrane</location>
        <topology evidence="1">Multi-pass membrane protein</topology>
    </subcellularLocation>
</comment>
<protein>
    <recommendedName>
        <fullName evidence="12">Ion transport domain-containing protein</fullName>
    </recommendedName>
</protein>